<evidence type="ECO:0000313" key="3">
    <source>
        <dbReference type="Proteomes" id="UP000886822"/>
    </source>
</evidence>
<dbReference type="Proteomes" id="UP000886822">
    <property type="component" value="Unassembled WGS sequence"/>
</dbReference>
<dbReference type="AlphaFoldDB" id="A0A9D1U3T3"/>
<gene>
    <name evidence="2" type="ORF">H9875_00970</name>
</gene>
<evidence type="ECO:0000313" key="2">
    <source>
        <dbReference type="EMBL" id="HIW71173.1"/>
    </source>
</evidence>
<reference evidence="2" key="1">
    <citation type="journal article" date="2021" name="PeerJ">
        <title>Extensive microbial diversity within the chicken gut microbiome revealed by metagenomics and culture.</title>
        <authorList>
            <person name="Gilroy R."/>
            <person name="Ravi A."/>
            <person name="Getino M."/>
            <person name="Pursley I."/>
            <person name="Horton D.L."/>
            <person name="Alikhan N.F."/>
            <person name="Baker D."/>
            <person name="Gharbi K."/>
            <person name="Hall N."/>
            <person name="Watson M."/>
            <person name="Adriaenssens E.M."/>
            <person name="Foster-Nyarko E."/>
            <person name="Jarju S."/>
            <person name="Secka A."/>
            <person name="Antonio M."/>
            <person name="Oren A."/>
            <person name="Chaudhuri R.R."/>
            <person name="La Ragione R."/>
            <person name="Hildebrand F."/>
            <person name="Pallen M.J."/>
        </authorList>
    </citation>
    <scope>NUCLEOTIDE SEQUENCE</scope>
    <source>
        <strain evidence="2">CHK173-259</strain>
    </source>
</reference>
<protein>
    <submittedName>
        <fullName evidence="2">Uncharacterized protein</fullName>
    </submittedName>
</protein>
<evidence type="ECO:0000256" key="1">
    <source>
        <dbReference type="SAM" id="Phobius"/>
    </source>
</evidence>
<reference evidence="2" key="2">
    <citation type="submission" date="2021-04" db="EMBL/GenBank/DDBJ databases">
        <authorList>
            <person name="Gilroy R."/>
        </authorList>
    </citation>
    <scope>NUCLEOTIDE SEQUENCE</scope>
    <source>
        <strain evidence="2">CHK173-259</strain>
    </source>
</reference>
<feature type="transmembrane region" description="Helical" evidence="1">
    <location>
        <begin position="115"/>
        <end position="135"/>
    </location>
</feature>
<keyword evidence="1" id="KW-0472">Membrane</keyword>
<feature type="transmembrane region" description="Helical" evidence="1">
    <location>
        <begin position="36"/>
        <end position="56"/>
    </location>
</feature>
<sequence>MKSLLMAYLKGFVPYGLVLAVTNFEVTEASLVFSMSWANAYFLISYLVFFPLLVNLRQKAVPKPQSRPVKSIPRDGKKTNWELEALKIGYTKGIDRDYTKPDNWLERWAMAFCRWLLWILLGPVIYVGQWVKAWYLGR</sequence>
<accession>A0A9D1U3T3</accession>
<name>A0A9D1U3T3_9LACO</name>
<proteinExistence type="predicted"/>
<dbReference type="EMBL" id="DXGJ01000009">
    <property type="protein sequence ID" value="HIW71173.1"/>
    <property type="molecule type" value="Genomic_DNA"/>
</dbReference>
<organism evidence="2 3">
    <name type="scientific">Candidatus Levilactobacillus faecigallinarum</name>
    <dbReference type="NCBI Taxonomy" id="2838638"/>
    <lineage>
        <taxon>Bacteria</taxon>
        <taxon>Bacillati</taxon>
        <taxon>Bacillota</taxon>
        <taxon>Bacilli</taxon>
        <taxon>Lactobacillales</taxon>
        <taxon>Lactobacillaceae</taxon>
        <taxon>Levilactobacillus</taxon>
    </lineage>
</organism>
<keyword evidence="1" id="KW-0812">Transmembrane</keyword>
<keyword evidence="1" id="KW-1133">Transmembrane helix</keyword>
<comment type="caution">
    <text evidence="2">The sequence shown here is derived from an EMBL/GenBank/DDBJ whole genome shotgun (WGS) entry which is preliminary data.</text>
</comment>